<reference evidence="3" key="1">
    <citation type="submission" date="2016-10" db="EMBL/GenBank/DDBJ databases">
        <authorList>
            <person name="Varghese N."/>
            <person name="Submissions S."/>
        </authorList>
    </citation>
    <scope>NUCLEOTIDE SEQUENCE [LARGE SCALE GENOMIC DNA]</scope>
    <source>
        <strain evidence="3">AAP</strain>
    </source>
</reference>
<dbReference type="Proteomes" id="UP000199107">
    <property type="component" value="Unassembled WGS sequence"/>
</dbReference>
<feature type="transmembrane region" description="Helical" evidence="1">
    <location>
        <begin position="189"/>
        <end position="206"/>
    </location>
</feature>
<feature type="transmembrane region" description="Helical" evidence="1">
    <location>
        <begin position="236"/>
        <end position="253"/>
    </location>
</feature>
<feature type="transmembrane region" description="Helical" evidence="1">
    <location>
        <begin position="356"/>
        <end position="381"/>
    </location>
</feature>
<feature type="transmembrane region" description="Helical" evidence="1">
    <location>
        <begin position="393"/>
        <end position="413"/>
    </location>
</feature>
<evidence type="ECO:0000313" key="2">
    <source>
        <dbReference type="EMBL" id="SDK79166.1"/>
    </source>
</evidence>
<dbReference type="OrthoDB" id="248594at2"/>
<accession>A0A1G9ESM0</accession>
<protein>
    <recommendedName>
        <fullName evidence="4">O-Antigen ligase</fullName>
    </recommendedName>
</protein>
<keyword evidence="1" id="KW-1133">Transmembrane helix</keyword>
<dbReference type="PANTHER" id="PTHR37422:SF13">
    <property type="entry name" value="LIPOPOLYSACCHARIDE BIOSYNTHESIS PROTEIN PA4999-RELATED"/>
    <property type="match status" value="1"/>
</dbReference>
<organism evidence="2 3">
    <name type="scientific">Franzmannia pantelleriensis</name>
    <dbReference type="NCBI Taxonomy" id="48727"/>
    <lineage>
        <taxon>Bacteria</taxon>
        <taxon>Pseudomonadati</taxon>
        <taxon>Pseudomonadota</taxon>
        <taxon>Gammaproteobacteria</taxon>
        <taxon>Oceanospirillales</taxon>
        <taxon>Halomonadaceae</taxon>
        <taxon>Franzmannia</taxon>
    </lineage>
</organism>
<feature type="transmembrane region" description="Helical" evidence="1">
    <location>
        <begin position="29"/>
        <end position="47"/>
    </location>
</feature>
<feature type="transmembrane region" description="Helical" evidence="1">
    <location>
        <begin position="213"/>
        <end position="230"/>
    </location>
</feature>
<feature type="transmembrane region" description="Helical" evidence="1">
    <location>
        <begin position="84"/>
        <end position="102"/>
    </location>
</feature>
<sequence>MISYVLLSVAVVTLAGLFYWVVLDPVRGLYLAFLASGILNTIPLGPLREKVGLTEFVMALTWAAMLVNRKWLVQRVPFLDKQKLAVGLLCLFIVAYLASFFINNATFYDLLTESFVESFNIIYVAMMMVTVVLLVQKPEQWKGCLTGWLVGAAVVALVGLWAMTGSAPVWTYDEFSGRVSSTLRFENQVPSYLVPIMLIAMVWSSLATTSKWLRLLLLLLITAMVITLIGTGSRTALILVVLSILCMIGLLLVKHSNTSLLSGYLSLAIIGCGVSLFLYVAAALSMYDGQYSLGTTPSWQRPVIVLFESSQSGVLDTTRSRQAEIVIASAHENFFIGNGPKLYGAKYRMEEVHNTYAGVFFESGAFGVLALFAFIIAVIYNGFSGSRSNALNILTWASVVAFMLLLLYGMTMYGLRQRTLWLMCGLLVSVPNIVRYMDRSVYEYPMR</sequence>
<feature type="transmembrane region" description="Helical" evidence="1">
    <location>
        <begin position="265"/>
        <end position="287"/>
    </location>
</feature>
<feature type="transmembrane region" description="Helical" evidence="1">
    <location>
        <begin position="114"/>
        <end position="135"/>
    </location>
</feature>
<dbReference type="RefSeq" id="WP_089656662.1">
    <property type="nucleotide sequence ID" value="NZ_FNGH01000001.1"/>
</dbReference>
<gene>
    <name evidence="2" type="ORF">SAMN05192555_101214</name>
</gene>
<feature type="transmembrane region" description="Helical" evidence="1">
    <location>
        <begin position="419"/>
        <end position="437"/>
    </location>
</feature>
<keyword evidence="1" id="KW-0812">Transmembrane</keyword>
<feature type="transmembrane region" description="Helical" evidence="1">
    <location>
        <begin position="6"/>
        <end position="22"/>
    </location>
</feature>
<dbReference type="STRING" id="48727.SAMN05192555_101214"/>
<feature type="transmembrane region" description="Helical" evidence="1">
    <location>
        <begin position="53"/>
        <end position="72"/>
    </location>
</feature>
<dbReference type="InterPro" id="IPR051533">
    <property type="entry name" value="WaaL-like"/>
</dbReference>
<name>A0A1G9ESM0_9GAMM</name>
<feature type="transmembrane region" description="Helical" evidence="1">
    <location>
        <begin position="147"/>
        <end position="169"/>
    </location>
</feature>
<keyword evidence="1" id="KW-0472">Membrane</keyword>
<dbReference type="EMBL" id="FNGH01000001">
    <property type="protein sequence ID" value="SDK79166.1"/>
    <property type="molecule type" value="Genomic_DNA"/>
</dbReference>
<keyword evidence="3" id="KW-1185">Reference proteome</keyword>
<dbReference type="AlphaFoldDB" id="A0A1G9ESM0"/>
<proteinExistence type="predicted"/>
<evidence type="ECO:0000256" key="1">
    <source>
        <dbReference type="SAM" id="Phobius"/>
    </source>
</evidence>
<dbReference type="PANTHER" id="PTHR37422">
    <property type="entry name" value="TEICHURONIC ACID BIOSYNTHESIS PROTEIN TUAE"/>
    <property type="match status" value="1"/>
</dbReference>
<evidence type="ECO:0008006" key="4">
    <source>
        <dbReference type="Google" id="ProtNLM"/>
    </source>
</evidence>
<evidence type="ECO:0000313" key="3">
    <source>
        <dbReference type="Proteomes" id="UP000199107"/>
    </source>
</evidence>